<evidence type="ECO:0000313" key="2">
    <source>
        <dbReference type="EMBL" id="MBK1881474.1"/>
    </source>
</evidence>
<organism evidence="2 3">
    <name type="scientific">Luteolibacter pohnpeiensis</name>
    <dbReference type="NCBI Taxonomy" id="454153"/>
    <lineage>
        <taxon>Bacteria</taxon>
        <taxon>Pseudomonadati</taxon>
        <taxon>Verrucomicrobiota</taxon>
        <taxon>Verrucomicrobiia</taxon>
        <taxon>Verrucomicrobiales</taxon>
        <taxon>Verrucomicrobiaceae</taxon>
        <taxon>Luteolibacter</taxon>
    </lineage>
</organism>
<reference evidence="2" key="1">
    <citation type="submission" date="2021-01" db="EMBL/GenBank/DDBJ databases">
        <title>Modified the classification status of verrucomicrobia.</title>
        <authorList>
            <person name="Feng X."/>
        </authorList>
    </citation>
    <scope>NUCLEOTIDE SEQUENCE</scope>
    <source>
        <strain evidence="2">KCTC 22041</strain>
    </source>
</reference>
<comment type="caution">
    <text evidence="2">The sequence shown here is derived from an EMBL/GenBank/DDBJ whole genome shotgun (WGS) entry which is preliminary data.</text>
</comment>
<feature type="signal peptide" evidence="1">
    <location>
        <begin position="1"/>
        <end position="22"/>
    </location>
</feature>
<dbReference type="Proteomes" id="UP000603141">
    <property type="component" value="Unassembled WGS sequence"/>
</dbReference>
<dbReference type="RefSeq" id="WP_200267717.1">
    <property type="nucleotide sequence ID" value="NZ_JAENIJ010000004.1"/>
</dbReference>
<gene>
    <name evidence="2" type="ORF">JIN85_03545</name>
</gene>
<evidence type="ECO:0000256" key="1">
    <source>
        <dbReference type="SAM" id="SignalP"/>
    </source>
</evidence>
<name>A0A934S5D5_9BACT</name>
<protein>
    <recommendedName>
        <fullName evidence="4">DUF4124 domain-containing protein</fullName>
    </recommendedName>
</protein>
<feature type="chain" id="PRO_5036910285" description="DUF4124 domain-containing protein" evidence="1">
    <location>
        <begin position="23"/>
        <end position="55"/>
    </location>
</feature>
<dbReference type="AlphaFoldDB" id="A0A934S5D5"/>
<keyword evidence="3" id="KW-1185">Reference proteome</keyword>
<sequence>MKRHFFLFTILLTLGTSATSNARSWTNAEGKVIEADYVSHSGDKVVLKINGREIS</sequence>
<keyword evidence="1" id="KW-0732">Signal</keyword>
<dbReference type="EMBL" id="JAENIJ010000004">
    <property type="protein sequence ID" value="MBK1881474.1"/>
    <property type="molecule type" value="Genomic_DNA"/>
</dbReference>
<accession>A0A934S5D5</accession>
<proteinExistence type="predicted"/>
<evidence type="ECO:0008006" key="4">
    <source>
        <dbReference type="Google" id="ProtNLM"/>
    </source>
</evidence>
<dbReference type="Gene3D" id="2.30.30.700">
    <property type="entry name" value="SLA1 homology domain 1"/>
    <property type="match status" value="1"/>
</dbReference>
<evidence type="ECO:0000313" key="3">
    <source>
        <dbReference type="Proteomes" id="UP000603141"/>
    </source>
</evidence>